<dbReference type="AlphaFoldDB" id="A0AAE3P287"/>
<dbReference type="InterPro" id="IPR023232">
    <property type="entry name" value="Glyco_hydro_2_AS"/>
</dbReference>
<evidence type="ECO:0000259" key="6">
    <source>
        <dbReference type="Pfam" id="PF00703"/>
    </source>
</evidence>
<accession>A0AAE3P287</accession>
<evidence type="ECO:0000256" key="5">
    <source>
        <dbReference type="ARBA" id="ARBA00023295"/>
    </source>
</evidence>
<dbReference type="InterPro" id="IPR036156">
    <property type="entry name" value="Beta-gal/glucu_dom_sf"/>
</dbReference>
<dbReference type="InterPro" id="IPR006101">
    <property type="entry name" value="Glyco_hydro_2"/>
</dbReference>
<dbReference type="Gene3D" id="3.20.20.80">
    <property type="entry name" value="Glycosidases"/>
    <property type="match status" value="1"/>
</dbReference>
<evidence type="ECO:0000259" key="8">
    <source>
        <dbReference type="Pfam" id="PF02837"/>
    </source>
</evidence>
<dbReference type="RefSeq" id="WP_321536795.1">
    <property type="nucleotide sequence ID" value="NZ_JARGDL010000024.1"/>
</dbReference>
<dbReference type="InterPro" id="IPR013783">
    <property type="entry name" value="Ig-like_fold"/>
</dbReference>
<dbReference type="GO" id="GO:0005975">
    <property type="term" value="P:carbohydrate metabolic process"/>
    <property type="evidence" value="ECO:0007669"/>
    <property type="project" value="InterPro"/>
</dbReference>
<evidence type="ECO:0000256" key="4">
    <source>
        <dbReference type="ARBA" id="ARBA00022801"/>
    </source>
</evidence>
<dbReference type="PANTHER" id="PTHR10066">
    <property type="entry name" value="BETA-GLUCURONIDASE"/>
    <property type="match status" value="1"/>
</dbReference>
<dbReference type="EC" id="3.2.1.31" evidence="2"/>
<dbReference type="InterPro" id="IPR006103">
    <property type="entry name" value="Glyco_hydro_2_cat"/>
</dbReference>
<organism evidence="9 10">
    <name type="scientific">Stygiobacter electus</name>
    <dbReference type="NCBI Taxonomy" id="3032292"/>
    <lineage>
        <taxon>Bacteria</taxon>
        <taxon>Pseudomonadati</taxon>
        <taxon>Ignavibacteriota</taxon>
        <taxon>Ignavibacteria</taxon>
        <taxon>Ignavibacteriales</taxon>
        <taxon>Melioribacteraceae</taxon>
        <taxon>Stygiobacter</taxon>
    </lineage>
</organism>
<dbReference type="EMBL" id="JARGDL010000024">
    <property type="protein sequence ID" value="MDF1613024.1"/>
    <property type="molecule type" value="Genomic_DNA"/>
</dbReference>
<feature type="domain" description="Glycoside hydrolase family 2 catalytic" evidence="7">
    <location>
        <begin position="291"/>
        <end position="525"/>
    </location>
</feature>
<sequence length="591" mass="69300">MFWLFILLSVSIVFPKEKLIQNSDARKIFLLNGNWNIIIDPYETGFYTYRLTPDNNGFFKNSKPKNKYERIEYDFDKSEKLKVPGDWNTQKEKLFLYEGTVWYKKSFNYYKQKDNRVFIYFGAVNYNCKVYLNGEFVGEHIGGFTPFNFEISDKLISGPNFIVVKVDNKRLPEGVPTINTDWWNYGGITRDVKLIETDSTFIIDYLVQLKKNSKDKITGWIQLDGKNFDDVQFKIPELNIDIKLTPDKNGKCSFDIDCLPILWSPENPKLYKIIIQHKDEIIKDKIGFRKIEVKENKIYLNDKEIFLRGVSLHEEVPIKSSRANSKKNARKLLSMAKELNCNFVRLAHYPHNENIIKEADKLGFLVWSEIPVYWTIHWQNKSTFENASNQLKEMISRDKNRSSIIFWSVGNETPLSDERLSFMKSLIDTARLLDSTRLITAALETHYVNPKTIMINDPLGKYLDVLGCNEYIGWYDGLPNKADTIEWKTTYDKPLVISEFGADAKFGFHADSLTIWSEEFQENVYKHQIKMLNKISFLSGISPWILMDFRSPRRTLPGIQDYFNRKGLYSNLGEKKKAFYILKNFYKSKMN</sequence>
<dbReference type="Pfam" id="PF02836">
    <property type="entry name" value="Glyco_hydro_2_C"/>
    <property type="match status" value="1"/>
</dbReference>
<reference evidence="9" key="1">
    <citation type="submission" date="2023-03" db="EMBL/GenBank/DDBJ databases">
        <title>Stygiobacter electus gen. nov., sp. nov., facultatively anaerobic thermotolerant bacterium of the class Ignavibacteria from a well of Yessentuki mineral water deposit.</title>
        <authorList>
            <person name="Podosokorskaya O.A."/>
            <person name="Elcheninov A.G."/>
            <person name="Petrova N.F."/>
            <person name="Zavarzina D.G."/>
            <person name="Kublanov I.V."/>
            <person name="Merkel A.Y."/>
        </authorList>
    </citation>
    <scope>NUCLEOTIDE SEQUENCE</scope>
    <source>
        <strain evidence="9">09-Me</strain>
    </source>
</reference>
<protein>
    <recommendedName>
        <fullName evidence="3">Beta-glucuronidase</fullName>
        <ecNumber evidence="2">3.2.1.31</ecNumber>
    </recommendedName>
</protein>
<evidence type="ECO:0000256" key="2">
    <source>
        <dbReference type="ARBA" id="ARBA00012761"/>
    </source>
</evidence>
<dbReference type="GO" id="GO:0019391">
    <property type="term" value="P:glucuronoside catabolic process"/>
    <property type="evidence" value="ECO:0007669"/>
    <property type="project" value="TreeGrafter"/>
</dbReference>
<dbReference type="SUPFAM" id="SSF49785">
    <property type="entry name" value="Galactose-binding domain-like"/>
    <property type="match status" value="1"/>
</dbReference>
<comment type="similarity">
    <text evidence="1">Belongs to the glycosyl hydrolase 2 family.</text>
</comment>
<dbReference type="PRINTS" id="PR00132">
    <property type="entry name" value="GLHYDRLASE2"/>
</dbReference>
<dbReference type="Pfam" id="PF02837">
    <property type="entry name" value="Glyco_hydro_2_N"/>
    <property type="match status" value="1"/>
</dbReference>
<feature type="domain" description="Glycoside hydrolase family 2 immunoglobulin-like beta-sandwich" evidence="6">
    <location>
        <begin position="202"/>
        <end position="289"/>
    </location>
</feature>
<dbReference type="PROSITE" id="PS00608">
    <property type="entry name" value="GLYCOSYL_HYDROL_F2_2"/>
    <property type="match status" value="1"/>
</dbReference>
<dbReference type="Pfam" id="PF00703">
    <property type="entry name" value="Glyco_hydro_2"/>
    <property type="match status" value="1"/>
</dbReference>
<evidence type="ECO:0000256" key="3">
    <source>
        <dbReference type="ARBA" id="ARBA00016205"/>
    </source>
</evidence>
<evidence type="ECO:0000313" key="9">
    <source>
        <dbReference type="EMBL" id="MDF1613024.1"/>
    </source>
</evidence>
<proteinExistence type="inferred from homology"/>
<dbReference type="Proteomes" id="UP001221302">
    <property type="component" value="Unassembled WGS sequence"/>
</dbReference>
<dbReference type="InterPro" id="IPR017853">
    <property type="entry name" value="GH"/>
</dbReference>
<keyword evidence="10" id="KW-1185">Reference proteome</keyword>
<dbReference type="GO" id="GO:0004566">
    <property type="term" value="F:beta-glucuronidase activity"/>
    <property type="evidence" value="ECO:0007669"/>
    <property type="project" value="TreeGrafter"/>
</dbReference>
<keyword evidence="4 9" id="KW-0378">Hydrolase</keyword>
<evidence type="ECO:0000313" key="10">
    <source>
        <dbReference type="Proteomes" id="UP001221302"/>
    </source>
</evidence>
<dbReference type="GO" id="GO:0030246">
    <property type="term" value="F:carbohydrate binding"/>
    <property type="evidence" value="ECO:0007669"/>
    <property type="project" value="TreeGrafter"/>
</dbReference>
<comment type="caution">
    <text evidence="9">The sequence shown here is derived from an EMBL/GenBank/DDBJ whole genome shotgun (WGS) entry which is preliminary data.</text>
</comment>
<dbReference type="PANTHER" id="PTHR10066:SF67">
    <property type="entry name" value="BETA-GLUCURONIDASE"/>
    <property type="match status" value="1"/>
</dbReference>
<dbReference type="InterPro" id="IPR008979">
    <property type="entry name" value="Galactose-bd-like_sf"/>
</dbReference>
<dbReference type="Gene3D" id="2.60.120.260">
    <property type="entry name" value="Galactose-binding domain-like"/>
    <property type="match status" value="1"/>
</dbReference>
<feature type="domain" description="Glycosyl hydrolases family 2 sugar binding" evidence="8">
    <location>
        <begin position="92"/>
        <end position="196"/>
    </location>
</feature>
<dbReference type="Gene3D" id="2.60.40.10">
    <property type="entry name" value="Immunoglobulins"/>
    <property type="match status" value="1"/>
</dbReference>
<gene>
    <name evidence="9" type="ORF">P0M35_12740</name>
</gene>
<dbReference type="SUPFAM" id="SSF49303">
    <property type="entry name" value="beta-Galactosidase/glucuronidase domain"/>
    <property type="match status" value="1"/>
</dbReference>
<keyword evidence="5" id="KW-0326">Glycosidase</keyword>
<dbReference type="SUPFAM" id="SSF51445">
    <property type="entry name" value="(Trans)glycosidases"/>
    <property type="match status" value="1"/>
</dbReference>
<evidence type="ECO:0000256" key="1">
    <source>
        <dbReference type="ARBA" id="ARBA00007401"/>
    </source>
</evidence>
<dbReference type="InterPro" id="IPR006102">
    <property type="entry name" value="Ig-like_GH2"/>
</dbReference>
<name>A0AAE3P287_9BACT</name>
<dbReference type="InterPro" id="IPR006104">
    <property type="entry name" value="Glyco_hydro_2_N"/>
</dbReference>
<evidence type="ECO:0000259" key="7">
    <source>
        <dbReference type="Pfam" id="PF02836"/>
    </source>
</evidence>